<dbReference type="Gene3D" id="1.20.1280.140">
    <property type="match status" value="1"/>
</dbReference>
<feature type="signal peptide" evidence="1">
    <location>
        <begin position="1"/>
        <end position="18"/>
    </location>
</feature>
<evidence type="ECO:0000313" key="3">
    <source>
        <dbReference type="Proteomes" id="UP000316270"/>
    </source>
</evidence>
<keyword evidence="3" id="KW-1185">Reference proteome</keyword>
<protein>
    <recommendedName>
        <fullName evidence="4">Cell wall mannoprotein 1</fullName>
    </recommendedName>
</protein>
<dbReference type="Proteomes" id="UP000316270">
    <property type="component" value="Chromosome 16"/>
</dbReference>
<feature type="chain" id="PRO_5022092059" description="Cell wall mannoprotein 1" evidence="1">
    <location>
        <begin position="19"/>
        <end position="186"/>
    </location>
</feature>
<dbReference type="AlphaFoldDB" id="A0A517LN51"/>
<evidence type="ECO:0000313" key="2">
    <source>
        <dbReference type="EMBL" id="QDS77077.1"/>
    </source>
</evidence>
<dbReference type="EMBL" id="CP042200">
    <property type="protein sequence ID" value="QDS77077.1"/>
    <property type="molecule type" value="Genomic_DNA"/>
</dbReference>
<accession>A0A517LN51</accession>
<reference evidence="2 3" key="1">
    <citation type="submission" date="2019-07" db="EMBL/GenBank/DDBJ databases">
        <title>Finished genome of Venturia effusa.</title>
        <authorList>
            <person name="Young C.A."/>
            <person name="Cox M.P."/>
            <person name="Ganley A.R.D."/>
            <person name="David W.J."/>
        </authorList>
    </citation>
    <scope>NUCLEOTIDE SEQUENCE [LARGE SCALE GENOMIC DNA]</scope>
    <source>
        <strain evidence="3">albino</strain>
    </source>
</reference>
<gene>
    <name evidence="2" type="ORF">FKW77_007335</name>
</gene>
<sequence>MHFTALFSLGLLANSVAAAPTRRSLSDVQAAFDKIQANIATLVAKINAWDGQASSVQPIMDDSKKLHETIQSSATAIQGSSSIGLMDAVGVIGPVNVLSTKVDDVVTALLTKKGQFDAAKVSDKVSGELVQDQAATKELIKAILGRLPSVTVSIAQPIADGVSQKLDKAVTAYAPSGAAAAPAPAS</sequence>
<keyword evidence="1" id="KW-0732">Signal</keyword>
<dbReference type="PANTHER" id="PTHR38123">
    <property type="entry name" value="CELL WALL SERINE-THREONINE-RICH GALACTOMANNOPROTEIN MP1 (AFU_ORTHOLOGUE AFUA_4G03240)"/>
    <property type="match status" value="1"/>
</dbReference>
<organism evidence="2 3">
    <name type="scientific">Venturia effusa</name>
    <dbReference type="NCBI Taxonomy" id="50376"/>
    <lineage>
        <taxon>Eukaryota</taxon>
        <taxon>Fungi</taxon>
        <taxon>Dikarya</taxon>
        <taxon>Ascomycota</taxon>
        <taxon>Pezizomycotina</taxon>
        <taxon>Dothideomycetes</taxon>
        <taxon>Pleosporomycetidae</taxon>
        <taxon>Venturiales</taxon>
        <taxon>Venturiaceae</taxon>
        <taxon>Venturia</taxon>
    </lineage>
</organism>
<dbReference type="OrthoDB" id="2422134at2759"/>
<dbReference type="Pfam" id="PF12296">
    <property type="entry name" value="HsbA"/>
    <property type="match status" value="1"/>
</dbReference>
<dbReference type="PANTHER" id="PTHR38123:SF6">
    <property type="entry name" value="CELL WALL SERINE-THREONINE-RICH GALACTOMANNOPROTEIN MP1 (AFU_ORTHOLOGUE AFUA_4G03240)"/>
    <property type="match status" value="1"/>
</dbReference>
<evidence type="ECO:0008006" key="4">
    <source>
        <dbReference type="Google" id="ProtNLM"/>
    </source>
</evidence>
<evidence type="ECO:0000256" key="1">
    <source>
        <dbReference type="SAM" id="SignalP"/>
    </source>
</evidence>
<name>A0A517LN51_9PEZI</name>
<dbReference type="GO" id="GO:0005576">
    <property type="term" value="C:extracellular region"/>
    <property type="evidence" value="ECO:0007669"/>
    <property type="project" value="TreeGrafter"/>
</dbReference>
<dbReference type="STRING" id="50376.A0A517LN51"/>
<proteinExistence type="predicted"/>
<dbReference type="InterPro" id="IPR021054">
    <property type="entry name" value="Cell_wall_mannoprotein_1"/>
</dbReference>